<dbReference type="EMBL" id="FWFR01000002">
    <property type="protein sequence ID" value="SLN57971.1"/>
    <property type="molecule type" value="Genomic_DNA"/>
</dbReference>
<name>A0A1Y5T818_9PROT</name>
<gene>
    <name evidence="1" type="ORF">OCH7691_02557</name>
</gene>
<protein>
    <recommendedName>
        <fullName evidence="3">N-acetyltransferase domain-containing protein</fullName>
    </recommendedName>
</protein>
<evidence type="ECO:0000313" key="2">
    <source>
        <dbReference type="Proteomes" id="UP000193200"/>
    </source>
</evidence>
<evidence type="ECO:0008006" key="3">
    <source>
        <dbReference type="Google" id="ProtNLM"/>
    </source>
</evidence>
<dbReference type="RefSeq" id="WP_139839681.1">
    <property type="nucleotide sequence ID" value="NZ_FWFR01000002.1"/>
</dbReference>
<dbReference type="InParanoid" id="A0A1Y5T818"/>
<reference evidence="1 2" key="1">
    <citation type="submission" date="2017-03" db="EMBL/GenBank/DDBJ databases">
        <authorList>
            <person name="Afonso C.L."/>
            <person name="Miller P.J."/>
            <person name="Scott M.A."/>
            <person name="Spackman E."/>
            <person name="Goraichik I."/>
            <person name="Dimitrov K.M."/>
            <person name="Suarez D.L."/>
            <person name="Swayne D.E."/>
        </authorList>
    </citation>
    <scope>NUCLEOTIDE SEQUENCE [LARGE SCALE GENOMIC DNA]</scope>
    <source>
        <strain evidence="1 2">CECT 7691</strain>
    </source>
</reference>
<dbReference type="AlphaFoldDB" id="A0A1Y5T818"/>
<proteinExistence type="predicted"/>
<sequence length="172" mass="19271">MANMTRENHHDLSLVPLTVSRVDLAYPLVREGRSDLTLEEWRGLALPLAAPDDCRTLPDAPEREGIVAVERHGYLRGLAVYSVSPDLRRGRIMMVPDLVVAGSLEAPAVLECLIFGLRDMARRRACEAISITLESGFVWAGVILERHGHRHGGRLYRCDDLSQAFRGWTQRC</sequence>
<dbReference type="OrthoDB" id="8479388at2"/>
<keyword evidence="2" id="KW-1185">Reference proteome</keyword>
<organism evidence="1 2">
    <name type="scientific">Oceanibacterium hippocampi</name>
    <dbReference type="NCBI Taxonomy" id="745714"/>
    <lineage>
        <taxon>Bacteria</taxon>
        <taxon>Pseudomonadati</taxon>
        <taxon>Pseudomonadota</taxon>
        <taxon>Alphaproteobacteria</taxon>
        <taxon>Sneathiellales</taxon>
        <taxon>Sneathiellaceae</taxon>
        <taxon>Oceanibacterium</taxon>
    </lineage>
</organism>
<accession>A0A1Y5T818</accession>
<evidence type="ECO:0000313" key="1">
    <source>
        <dbReference type="EMBL" id="SLN57971.1"/>
    </source>
</evidence>
<dbReference type="Proteomes" id="UP000193200">
    <property type="component" value="Unassembled WGS sequence"/>
</dbReference>